<dbReference type="InterPro" id="IPR001757">
    <property type="entry name" value="P_typ_ATPase"/>
</dbReference>
<evidence type="ECO:0000256" key="9">
    <source>
        <dbReference type="ARBA" id="ARBA00049338"/>
    </source>
</evidence>
<dbReference type="NCBIfam" id="TIGR01525">
    <property type="entry name" value="ATPase-IB_hvy"/>
    <property type="match status" value="1"/>
</dbReference>
<dbReference type="SUPFAM" id="SSF56784">
    <property type="entry name" value="HAD-like"/>
    <property type="match status" value="1"/>
</dbReference>
<evidence type="ECO:0000256" key="4">
    <source>
        <dbReference type="ARBA" id="ARBA00022692"/>
    </source>
</evidence>
<accession>A0A7G9GDK2</accession>
<keyword evidence="5" id="KW-1278">Translocase</keyword>
<keyword evidence="6" id="KW-1133">Transmembrane helix</keyword>
<dbReference type="AlphaFoldDB" id="A0A7G9GDK2"/>
<dbReference type="NCBIfam" id="TIGR01494">
    <property type="entry name" value="ATPase_P-type"/>
    <property type="match status" value="1"/>
</dbReference>
<dbReference type="EMBL" id="CP060635">
    <property type="protein sequence ID" value="QNM08884.1"/>
    <property type="molecule type" value="Genomic_DNA"/>
</dbReference>
<protein>
    <recommendedName>
        <fullName evidence="8">Cd(2+)-exporting ATPase</fullName>
        <ecNumber evidence="8">7.2.2.21</ecNumber>
    </recommendedName>
</protein>
<dbReference type="InterPro" id="IPR008250">
    <property type="entry name" value="ATPase_P-typ_transduc_dom_A_sf"/>
</dbReference>
<dbReference type="InterPro" id="IPR051014">
    <property type="entry name" value="Cation_Transport_ATPase_IB"/>
</dbReference>
<keyword evidence="10" id="KW-0479">Metal-binding</keyword>
<evidence type="ECO:0000256" key="8">
    <source>
        <dbReference type="ARBA" id="ARBA00039103"/>
    </source>
</evidence>
<evidence type="ECO:0000313" key="12">
    <source>
        <dbReference type="EMBL" id="QNM08884.1"/>
    </source>
</evidence>
<dbReference type="InterPro" id="IPR044492">
    <property type="entry name" value="P_typ_ATPase_HD_dom"/>
</dbReference>
<dbReference type="GO" id="GO:0005524">
    <property type="term" value="F:ATP binding"/>
    <property type="evidence" value="ECO:0007669"/>
    <property type="project" value="UniProtKB-UniRule"/>
</dbReference>
<evidence type="ECO:0000256" key="5">
    <source>
        <dbReference type="ARBA" id="ARBA00022967"/>
    </source>
</evidence>
<gene>
    <name evidence="12" type="ORF">H9Q79_00835</name>
</gene>
<dbReference type="Pfam" id="PF00702">
    <property type="entry name" value="Hydrolase"/>
    <property type="match status" value="1"/>
</dbReference>
<dbReference type="SUPFAM" id="SSF81653">
    <property type="entry name" value="Calcium ATPase, transduction domain A"/>
    <property type="match status" value="1"/>
</dbReference>
<keyword evidence="7" id="KW-0472">Membrane</keyword>
<evidence type="ECO:0000256" key="3">
    <source>
        <dbReference type="ARBA" id="ARBA00022539"/>
    </source>
</evidence>
<dbReference type="KEGG" id="whj:H9Q79_00835"/>
<dbReference type="Gene3D" id="3.40.50.1000">
    <property type="entry name" value="HAD superfamily/HAD-like"/>
    <property type="match status" value="1"/>
</dbReference>
<dbReference type="PRINTS" id="PR00119">
    <property type="entry name" value="CATATPASE"/>
</dbReference>
<reference evidence="12 13" key="1">
    <citation type="submission" date="2020-08" db="EMBL/GenBank/DDBJ databases">
        <authorList>
            <person name="Liu C."/>
            <person name="Sun Q."/>
        </authorList>
    </citation>
    <scope>NUCLEOTIDE SEQUENCE [LARGE SCALE GENOMIC DNA]</scope>
    <source>
        <strain evidence="12 13">NSJ-29</strain>
    </source>
</reference>
<dbReference type="PANTHER" id="PTHR48085:SF5">
    <property type="entry name" value="CADMIUM_ZINC-TRANSPORTING ATPASE HMA4-RELATED"/>
    <property type="match status" value="1"/>
</dbReference>
<dbReference type="PROSITE" id="PS00154">
    <property type="entry name" value="ATPASE_E1_E2"/>
    <property type="match status" value="1"/>
</dbReference>
<proteinExistence type="inferred from homology"/>
<keyword evidence="10" id="KW-1003">Cell membrane</keyword>
<organism evidence="12 13">
    <name type="scientific">Wansuia hejianensis</name>
    <dbReference type="NCBI Taxonomy" id="2763667"/>
    <lineage>
        <taxon>Bacteria</taxon>
        <taxon>Bacillati</taxon>
        <taxon>Bacillota</taxon>
        <taxon>Clostridia</taxon>
        <taxon>Lachnospirales</taxon>
        <taxon>Lachnospiraceae</taxon>
        <taxon>Wansuia</taxon>
    </lineage>
</organism>
<dbReference type="Gene3D" id="3.40.1110.10">
    <property type="entry name" value="Calcium-transporting ATPase, cytoplasmic domain N"/>
    <property type="match status" value="1"/>
</dbReference>
<comment type="catalytic activity">
    <reaction evidence="9">
        <text>Cd(2+)(in) + ATP + H2O = Cd(2+)(out) + ADP + phosphate + H(+)</text>
        <dbReference type="Rhea" id="RHEA:12132"/>
        <dbReference type="ChEBI" id="CHEBI:15377"/>
        <dbReference type="ChEBI" id="CHEBI:15378"/>
        <dbReference type="ChEBI" id="CHEBI:30616"/>
        <dbReference type="ChEBI" id="CHEBI:43474"/>
        <dbReference type="ChEBI" id="CHEBI:48775"/>
        <dbReference type="ChEBI" id="CHEBI:456216"/>
        <dbReference type="EC" id="7.2.2.21"/>
    </reaction>
</comment>
<keyword evidence="3" id="KW-0104">Cadmium</keyword>
<dbReference type="SFLD" id="SFLDF00027">
    <property type="entry name" value="p-type_atpase"/>
    <property type="match status" value="1"/>
</dbReference>
<keyword evidence="4" id="KW-0812">Transmembrane</keyword>
<evidence type="ECO:0000259" key="11">
    <source>
        <dbReference type="Pfam" id="PF00122"/>
    </source>
</evidence>
<dbReference type="GO" id="GO:0005886">
    <property type="term" value="C:plasma membrane"/>
    <property type="evidence" value="ECO:0007669"/>
    <property type="project" value="UniProtKB-SubCell"/>
</dbReference>
<dbReference type="SFLD" id="SFLDS00003">
    <property type="entry name" value="Haloacid_Dehalogenase"/>
    <property type="match status" value="1"/>
</dbReference>
<dbReference type="InterPro" id="IPR059000">
    <property type="entry name" value="ATPase_P-type_domA"/>
</dbReference>
<dbReference type="PROSITE" id="PS01229">
    <property type="entry name" value="COF_2"/>
    <property type="match status" value="1"/>
</dbReference>
<dbReference type="Gene3D" id="2.70.150.10">
    <property type="entry name" value="Calcium-transporting ATPase, cytoplasmic transduction domain A"/>
    <property type="match status" value="1"/>
</dbReference>
<evidence type="ECO:0000256" key="6">
    <source>
        <dbReference type="ARBA" id="ARBA00022989"/>
    </source>
</evidence>
<comment type="subcellular location">
    <subcellularLocation>
        <location evidence="10">Cell membrane</location>
    </subcellularLocation>
    <subcellularLocation>
        <location evidence="1">Membrane</location>
        <topology evidence="1">Multi-pass membrane protein</topology>
    </subcellularLocation>
</comment>
<evidence type="ECO:0000256" key="1">
    <source>
        <dbReference type="ARBA" id="ARBA00004141"/>
    </source>
</evidence>
<comment type="similarity">
    <text evidence="2 10">Belongs to the cation transport ATPase (P-type) (TC 3.A.3) family. Type IB subfamily.</text>
</comment>
<dbReference type="RefSeq" id="WP_249328999.1">
    <property type="nucleotide sequence ID" value="NZ_CP060635.1"/>
</dbReference>
<dbReference type="GO" id="GO:0008551">
    <property type="term" value="F:P-type cadmium transporter activity"/>
    <property type="evidence" value="ECO:0007669"/>
    <property type="project" value="UniProtKB-EC"/>
</dbReference>
<dbReference type="SFLD" id="SFLDG00002">
    <property type="entry name" value="C1.7:_P-type_atpase_like"/>
    <property type="match status" value="1"/>
</dbReference>
<dbReference type="GO" id="GO:0016887">
    <property type="term" value="F:ATP hydrolysis activity"/>
    <property type="evidence" value="ECO:0007669"/>
    <property type="project" value="InterPro"/>
</dbReference>
<dbReference type="Pfam" id="PF00122">
    <property type="entry name" value="E1-E2_ATPase"/>
    <property type="match status" value="1"/>
</dbReference>
<keyword evidence="13" id="KW-1185">Reference proteome</keyword>
<dbReference type="EC" id="7.2.2.21" evidence="8"/>
<name>A0A7G9GDK2_9FIRM</name>
<evidence type="ECO:0000256" key="2">
    <source>
        <dbReference type="ARBA" id="ARBA00006024"/>
    </source>
</evidence>
<evidence type="ECO:0000256" key="10">
    <source>
        <dbReference type="RuleBase" id="RU362081"/>
    </source>
</evidence>
<dbReference type="InterPro" id="IPR023299">
    <property type="entry name" value="ATPase_P-typ_cyto_dom_N"/>
</dbReference>
<dbReference type="GO" id="GO:0046872">
    <property type="term" value="F:metal ion binding"/>
    <property type="evidence" value="ECO:0007669"/>
    <property type="project" value="UniProtKB-KW"/>
</dbReference>
<keyword evidence="10" id="KW-0067">ATP-binding</keyword>
<dbReference type="PANTHER" id="PTHR48085">
    <property type="entry name" value="CADMIUM/ZINC-TRANSPORTING ATPASE HMA2-RELATED"/>
    <property type="match status" value="1"/>
</dbReference>
<dbReference type="InterPro" id="IPR027256">
    <property type="entry name" value="P-typ_ATPase_IB"/>
</dbReference>
<keyword evidence="10" id="KW-0547">Nucleotide-binding</keyword>
<dbReference type="InterPro" id="IPR023214">
    <property type="entry name" value="HAD_sf"/>
</dbReference>
<evidence type="ECO:0000256" key="7">
    <source>
        <dbReference type="ARBA" id="ARBA00023136"/>
    </source>
</evidence>
<evidence type="ECO:0000313" key="13">
    <source>
        <dbReference type="Proteomes" id="UP000515860"/>
    </source>
</evidence>
<sequence>MKYLIIYDKPGRIRVRMGQYAFTREQGYGIENLLSREKGICSVETSSSNGGILIHYQGECRQTILTILDGLRRTELQAGKKSEETKTRELNQGFYGKVARMVIAHYAVRLLIPSPLRLVRAVFHALKFVRKGLRALAAGKVNVEVLDAASILCAFAQRSPKTASSIMLLLQISECLEENTRKKTRNALAESLAVHVDQVWQVTEKGDVKVPLSAVRPGDRIRVQAGSLIPADGAVRSGDAMVNESSMTGEPMAVLRRRGHTVYAGTAVEEGNIEIEVTKLAGESRIQSIVHMIDQSEILKAGVQGKAECLADSIVPFSFATSLATLLLTRNLTKAMSVLMVDYSCALKLSVPIAVISAMREAAGRRILVKGGKFLEGFAQADTIIFDKTGTLTSAAPRVAKVIAFGGYTKEEVLRDAACLEEHFPHSVARAVVEKAAEQSLNHQEEHARVEYVVAHGISTILRERRAQIGSAHFIFEDERIPYTEEVRRAEDVEMQGLSVIYLAVGGAVAGMIGIEDPVRKDAAAVIEILRKKGFKHIIMMTGDSEAAAARVARELHIVEYQAQVLPEDKAGMVKKLKEQGCKVIMVGDGINDSPALAAADVSVAMRDSSDLAKEVADITLLSEKLTDLLALRELSEKLMGRIYRNYGFILSFNTLLMSFGIAGALSPSVTSLLHNLSTMVISGNSTRLYLEDKEKES</sequence>
<dbReference type="InterPro" id="IPR036412">
    <property type="entry name" value="HAD-like_sf"/>
</dbReference>
<dbReference type="InterPro" id="IPR018303">
    <property type="entry name" value="ATPase_P-typ_P_site"/>
</dbReference>
<dbReference type="Proteomes" id="UP000515860">
    <property type="component" value="Chromosome"/>
</dbReference>
<feature type="domain" description="P-type ATPase A" evidence="11">
    <location>
        <begin position="197"/>
        <end position="293"/>
    </location>
</feature>